<evidence type="ECO:0000256" key="1">
    <source>
        <dbReference type="ARBA" id="ARBA00004498"/>
    </source>
</evidence>
<keyword evidence="6" id="KW-0130">Cell adhesion</keyword>
<reference evidence="10 11" key="1">
    <citation type="submission" date="2020-10" db="EMBL/GenBank/DDBJ databases">
        <title>Pygocentrus nattereri (red-bellied piranha) genome, fPygNat1, primary haplotype.</title>
        <authorList>
            <person name="Myers G."/>
            <person name="Meyer A."/>
            <person name="Karagic N."/>
            <person name="Pippel M."/>
            <person name="Winkler S."/>
            <person name="Tracey A."/>
            <person name="Wood J."/>
            <person name="Formenti G."/>
            <person name="Howe K."/>
            <person name="Fedrigo O."/>
            <person name="Jarvis E.D."/>
        </authorList>
    </citation>
    <scope>NUCLEOTIDE SEQUENCE [LARGE SCALE GENOMIC DNA]</scope>
</reference>
<keyword evidence="7" id="KW-0176">Collagen</keyword>
<dbReference type="STRING" id="42514.ENSPNAP00000035572"/>
<evidence type="ECO:0000256" key="3">
    <source>
        <dbReference type="ARBA" id="ARBA00022530"/>
    </source>
</evidence>
<feature type="signal peptide" evidence="8">
    <location>
        <begin position="1"/>
        <end position="22"/>
    </location>
</feature>
<accession>A0A3B4EGC7</accession>
<evidence type="ECO:0000259" key="9">
    <source>
        <dbReference type="PROSITE" id="PS50234"/>
    </source>
</evidence>
<keyword evidence="3" id="KW-0272">Extracellular matrix</keyword>
<dbReference type="PRINTS" id="PR00453">
    <property type="entry name" value="VWFADOMAIN"/>
</dbReference>
<dbReference type="GO" id="GO:0007155">
    <property type="term" value="P:cell adhesion"/>
    <property type="evidence" value="ECO:0007669"/>
    <property type="project" value="UniProtKB-KW"/>
</dbReference>
<evidence type="ECO:0000256" key="5">
    <source>
        <dbReference type="ARBA" id="ARBA00022737"/>
    </source>
</evidence>
<dbReference type="SMART" id="SM00327">
    <property type="entry name" value="VWA"/>
    <property type="match status" value="2"/>
</dbReference>
<dbReference type="InterPro" id="IPR002035">
    <property type="entry name" value="VWF_A"/>
</dbReference>
<keyword evidence="11" id="KW-1185">Reference proteome</keyword>
<dbReference type="SUPFAM" id="SSF53300">
    <property type="entry name" value="vWA-like"/>
    <property type="match status" value="2"/>
</dbReference>
<evidence type="ECO:0000313" key="10">
    <source>
        <dbReference type="Ensembl" id="ENSPNAP00000035572.2"/>
    </source>
</evidence>
<protein>
    <recommendedName>
        <fullName evidence="9">VWFA domain-containing protein</fullName>
    </recommendedName>
</protein>
<keyword evidence="5" id="KW-0677">Repeat</keyword>
<evidence type="ECO:0000256" key="4">
    <source>
        <dbReference type="ARBA" id="ARBA00022729"/>
    </source>
</evidence>
<evidence type="ECO:0000313" key="11">
    <source>
        <dbReference type="Proteomes" id="UP001501920"/>
    </source>
</evidence>
<name>A0A3B4EGC7_PYGNA</name>
<feature type="chain" id="PRO_5043366204" description="VWFA domain-containing protein" evidence="8">
    <location>
        <begin position="23"/>
        <end position="490"/>
    </location>
</feature>
<comment type="subcellular location">
    <subcellularLocation>
        <location evidence="1">Secreted</location>
        <location evidence="1">Extracellular space</location>
        <location evidence="1">Extracellular matrix</location>
    </subcellularLocation>
</comment>
<dbReference type="GO" id="GO:0005615">
    <property type="term" value="C:extracellular space"/>
    <property type="evidence" value="ECO:0007669"/>
    <property type="project" value="TreeGrafter"/>
</dbReference>
<dbReference type="Pfam" id="PF00092">
    <property type="entry name" value="VWA"/>
    <property type="match status" value="2"/>
</dbReference>
<dbReference type="FunFam" id="3.40.50.410:FF:000003">
    <property type="entry name" value="Collagen type VI alpha 3 chain"/>
    <property type="match status" value="2"/>
</dbReference>
<dbReference type="OMA" id="RTPARMM"/>
<reference evidence="10" key="2">
    <citation type="submission" date="2025-08" db="UniProtKB">
        <authorList>
            <consortium name="Ensembl"/>
        </authorList>
    </citation>
    <scope>IDENTIFICATION</scope>
</reference>
<gene>
    <name evidence="10" type="primary">COL6A3</name>
</gene>
<dbReference type="GO" id="GO:0005581">
    <property type="term" value="C:collagen trimer"/>
    <property type="evidence" value="ECO:0007669"/>
    <property type="project" value="UniProtKB-KW"/>
</dbReference>
<dbReference type="PANTHER" id="PTHR24020:SF13">
    <property type="entry name" value="COLLAGEN ALPHA-3(VI) CHAIN"/>
    <property type="match status" value="1"/>
</dbReference>
<sequence length="490" mass="54749">AFAVQFMLMLSIILKYFEITVSLTKHCTIFFLVQTLTTKRDIVFLIDGSDDVRNHFTALREFLATLRDFLYNVIANLAVGVNNDRISVIQYSNVPVANFYLNSFSKKEDVLSAVKGLTHRGGRPLNTGSALRYVTNNIFVTSSGSRHTEGLPQILIMLTSGKSKDNTEEPANILKNNGVSIIGIGTQNSDSNEIKNISSEKESFSVADFTYLPNIQEQVEAAIKTISLRKKDEEEKTVQDIVKCTCKKQNKHDIVFLLDGSDGTRDSFPAMRDFVQRMVDRLNVSDRRDHVSVVQFSREPEAHFYLNTYTTKESVLNTVRGLRHRGGRPLNTGAALQYVRDNVFTASAGSRRLEGVPQLLILLSGGRSFDNIDMPASSLKELGVLTFAVGSRGSDSRELQKISYDPSSALSVTDFANLPTVQEQLFSRINTVHEETKTVSPTQIGKTNLVLIHFTQSFTGLIFFKAVPNSPWYIEKSRNENVCSMQIMVT</sequence>
<dbReference type="GeneTree" id="ENSGT00940000156462"/>
<evidence type="ECO:0000256" key="6">
    <source>
        <dbReference type="ARBA" id="ARBA00022889"/>
    </source>
</evidence>
<evidence type="ECO:0000256" key="2">
    <source>
        <dbReference type="ARBA" id="ARBA00022525"/>
    </source>
</evidence>
<dbReference type="AlphaFoldDB" id="A0A3B4EGC7"/>
<keyword evidence="2" id="KW-0964">Secreted</keyword>
<feature type="domain" description="VWFA" evidence="9">
    <location>
        <begin position="41"/>
        <end position="219"/>
    </location>
</feature>
<dbReference type="InterPro" id="IPR050525">
    <property type="entry name" value="ECM_Assembly_Org"/>
</dbReference>
<dbReference type="PROSITE" id="PS50234">
    <property type="entry name" value="VWFA"/>
    <property type="match status" value="2"/>
</dbReference>
<reference evidence="10" key="3">
    <citation type="submission" date="2025-09" db="UniProtKB">
        <authorList>
            <consortium name="Ensembl"/>
        </authorList>
    </citation>
    <scope>IDENTIFICATION</scope>
</reference>
<dbReference type="InterPro" id="IPR036465">
    <property type="entry name" value="vWFA_dom_sf"/>
</dbReference>
<organism evidence="10 11">
    <name type="scientific">Pygocentrus nattereri</name>
    <name type="common">Red-bellied piranha</name>
    <dbReference type="NCBI Taxonomy" id="42514"/>
    <lineage>
        <taxon>Eukaryota</taxon>
        <taxon>Metazoa</taxon>
        <taxon>Chordata</taxon>
        <taxon>Craniata</taxon>
        <taxon>Vertebrata</taxon>
        <taxon>Euteleostomi</taxon>
        <taxon>Actinopterygii</taxon>
        <taxon>Neopterygii</taxon>
        <taxon>Teleostei</taxon>
        <taxon>Ostariophysi</taxon>
        <taxon>Characiformes</taxon>
        <taxon>Characoidei</taxon>
        <taxon>Pygocentrus</taxon>
    </lineage>
</organism>
<dbReference type="Proteomes" id="UP001501920">
    <property type="component" value="Chromosome 6"/>
</dbReference>
<evidence type="ECO:0000256" key="7">
    <source>
        <dbReference type="ARBA" id="ARBA00023119"/>
    </source>
</evidence>
<evidence type="ECO:0000256" key="8">
    <source>
        <dbReference type="SAM" id="SignalP"/>
    </source>
</evidence>
<proteinExistence type="predicted"/>
<feature type="domain" description="VWFA" evidence="9">
    <location>
        <begin position="253"/>
        <end position="429"/>
    </location>
</feature>
<dbReference type="Ensembl" id="ENSPNAT00000028757.2">
    <property type="protein sequence ID" value="ENSPNAP00000035572.2"/>
    <property type="gene ID" value="ENSPNAG00000003945.2"/>
</dbReference>
<dbReference type="Gene3D" id="3.40.50.410">
    <property type="entry name" value="von Willebrand factor, type A domain"/>
    <property type="match status" value="2"/>
</dbReference>
<keyword evidence="4 8" id="KW-0732">Signal</keyword>
<dbReference type="PANTHER" id="PTHR24020">
    <property type="entry name" value="COLLAGEN ALPHA"/>
    <property type="match status" value="1"/>
</dbReference>